<dbReference type="RefSeq" id="YP_010648508.1">
    <property type="nucleotide sequence ID" value="NC_070760.1"/>
</dbReference>
<evidence type="ECO:0000256" key="2">
    <source>
        <dbReference type="ARBA" id="ARBA00022612"/>
    </source>
</evidence>
<name>A0A7T3N3H3_9CAUD</name>
<feature type="transmembrane region" description="Helical" evidence="3">
    <location>
        <begin position="940"/>
        <end position="959"/>
    </location>
</feature>
<keyword evidence="2" id="KW-1188">Viral release from host cell</keyword>
<keyword evidence="1" id="KW-1245">Viral tail assembly</keyword>
<feature type="transmembrane region" description="Helical" evidence="3">
    <location>
        <begin position="840"/>
        <end position="859"/>
    </location>
</feature>
<reference evidence="5 6" key="1">
    <citation type="submission" date="2020-10" db="EMBL/GenBank/DDBJ databases">
        <authorList>
            <person name="Abad L.A."/>
            <person name="Alter J."/>
            <person name="Becerra C.Y."/>
            <person name="Boehle J."/>
            <person name="Bustos B."/>
            <person name="Connatser B.I."/>
            <person name="Cutright B."/>
            <person name="Gavin J."/>
            <person name="Gomez A.P."/>
            <person name="Grabar K."/>
            <person name="Hur E.Y."/>
            <person name="Ioh M.T."/>
            <person name="Joya-Campos L."/>
            <person name="Lauhon H.N."/>
            <person name="Lee S."/>
            <person name="Maranan R.T."/>
            <person name="Park Y.G."/>
            <person name="Priest M."/>
            <person name="Samuels S.O."/>
            <person name="Sarameh Y.J."/>
            <person name="Schreiber J.M."/>
            <person name="Shepard L."/>
            <person name="Sheth K.J."/>
            <person name="Silva C.A."/>
            <person name="Smyers G.M."/>
            <person name="Tam S."/>
            <person name="Tamura C.M."/>
            <person name="Wucher D.E."/>
            <person name="Donachie S.P."/>
            <person name="Reed F.A."/>
            <person name="Palecanda S."/>
            <person name="Chong R.A."/>
            <person name="Porter M.L."/>
            <person name="Garlena R.A."/>
            <person name="Russell D.A."/>
            <person name="Jacobs-Sera D."/>
            <person name="Hatfull G.F."/>
        </authorList>
    </citation>
    <scope>NUCLEOTIDE SEQUENCE [LARGE SCALE GENOMIC DNA]</scope>
</reference>
<feature type="transmembrane region" description="Helical" evidence="3">
    <location>
        <begin position="1006"/>
        <end position="1029"/>
    </location>
</feature>
<evidence type="ECO:0000313" key="5">
    <source>
        <dbReference type="EMBL" id="QPX62569.1"/>
    </source>
</evidence>
<protein>
    <submittedName>
        <fullName evidence="5">Tape measure protein</fullName>
    </submittedName>
</protein>
<dbReference type="EMBL" id="MW055913">
    <property type="protein sequence ID" value="QPX62569.1"/>
    <property type="molecule type" value="Genomic_DNA"/>
</dbReference>
<feature type="transmembrane region" description="Helical" evidence="3">
    <location>
        <begin position="537"/>
        <end position="562"/>
    </location>
</feature>
<keyword evidence="6" id="KW-1185">Reference proteome</keyword>
<feature type="transmembrane region" description="Helical" evidence="3">
    <location>
        <begin position="599"/>
        <end position="625"/>
    </location>
</feature>
<feature type="transmembrane region" description="Helical" evidence="3">
    <location>
        <begin position="900"/>
        <end position="920"/>
    </location>
</feature>
<accession>A0A7T3N3H3</accession>
<dbReference type="Proteomes" id="UP000595472">
    <property type="component" value="Segment"/>
</dbReference>
<keyword evidence="3" id="KW-0472">Membrane</keyword>
<evidence type="ECO:0000256" key="1">
    <source>
        <dbReference type="ARBA" id="ARBA00022465"/>
    </source>
</evidence>
<sequence>MAGGYNLGTATGRIEIDSSGVDKGFAVAKTAVSAFADSVNDQRARMEQYGKDMTRNAIIGAGGFAIAAKSAAGFEKQLSAIQAVSGATTSDMKTVAEAALEIGANSAFSASEAAMAFEELIKAGIPLEEALNGAAKATVDLAAAGEIALPRAAEISANAMNNFNKTGKDMPAIADAIAGAANASAISVEEFAQSLSQVGAVANLTGLSFEDTAVAIAEMGNAGIKGSDAGTSLKTMLMNLIPTMDNQIAKFEEMGLMTFSADKAMKAMSKSGIPAVGNSLQDVRRAVSDYLEETEGIKDDTKEMGKAVDDWLMKNGAMQNAFFKTNGEIKSLKDIQQVLQESTKNMTKEQKLNSLEVLFGADAIRGAAVMADNGAKGYNDLAAAMGKVGATDVANMRMDNLTGDIEALKGAWETLTIRLGTVFLPVIRQIVQGITKLVQFFADATDFGMEVMAKWLVFKTIGMGISGVVITLVSSFGPLLSVLLAVKTAFSFAEGAKAAFAALASGKGVVKAMSLLFTETIRGSILFRSAFKALEVVFMRFLGFGGVVKVFAGIAPAMAAGVGPMTIMMTTIKGLGAAFGTIGARILTLITGVNRVAGVFTLLGGPVGLAIRIILGLVTLGKILYGTWEPFRNLVDGIVAGLQVGFANAVKGVQDAIAGLIAGFSGAQTAGDGIQGTFAGIGAAIRPVIDWLVELYNGVVAQLVPAFNEMVGAITSSIGPALAALGNTITTTLWPAIQELGRVFVEQLWPALVQVAEALWPFIQAAGIVAGVIVGVLFFALVKVVEFLFGQFIPSLLRIAGPVIAFLIGAISNLISMIVMFITPLVQVASFIFGTLIPAFLQWASVVLGAVITAIQWVVQAIQDLIKWFQGIPAAVEQINSQVNGFFAAMVQGIVDAWNGLVGFIGNIFAAIGATISMWVNTWIQNFLAFVNFLRPIWEPILAIWQAVIGVFMAIFTGLGNFLTKLFTFVFGVIGLTISTFVAQWIAQWNAFWATIGAAVQVAVNWVVSIWTTFWAVVVAIWTGFVAMYNAAWNAFWAGLQAFLQPVIDWFNSTIGAWWNSMFSQSQGGSNAIADLWNGFWSGVQDLFNTAVAIIRGFVENWIRGMQNTINGGMSAIRGIIDGIWSGIRGIVQGAIGWLNDITGGGFDKMVGIVRTAIGMLPGIIQGKWNEVIGFLQGIPGRIQGVFAGAASWLSDIGRTIIDGLLGGLRAAAGNIESFFKGLTDMIPDWKGPYKRDKVLLKPAGQAIMQSLGDGFEDEIGNIYKMLDAMNVDIPLALSATLNPAIPSLEGSLAGYPVRTTNILKDPNSKLELKPSYNVAVRIGDKDITDIVDIRVEEKLDETAGLMETGVFE</sequence>
<dbReference type="KEGG" id="vg:77923948"/>
<proteinExistence type="predicted"/>
<feature type="domain" description="Phage tail tape measure protein" evidence="4">
    <location>
        <begin position="97"/>
        <end position="360"/>
    </location>
</feature>
<gene>
    <name evidence="5" type="primary">17</name>
    <name evidence="5" type="ORF">SEA_WOLLYPOG_17</name>
</gene>
<organism evidence="5 6">
    <name type="scientific">Arthrobacter phage Wollypog</name>
    <dbReference type="NCBI Taxonomy" id="2790985"/>
    <lineage>
        <taxon>Viruses</taxon>
        <taxon>Duplodnaviria</taxon>
        <taxon>Heunggongvirae</taxon>
        <taxon>Uroviricota</taxon>
        <taxon>Caudoviricetes</taxon>
        <taxon>Wollypogvirus</taxon>
        <taxon>Wollypogvirus wollypog</taxon>
    </lineage>
</organism>
<feature type="transmembrane region" description="Helical" evidence="3">
    <location>
        <begin position="758"/>
        <end position="782"/>
    </location>
</feature>
<evidence type="ECO:0000256" key="3">
    <source>
        <dbReference type="SAM" id="Phobius"/>
    </source>
</evidence>
<evidence type="ECO:0000259" key="4">
    <source>
        <dbReference type="Pfam" id="PF10145"/>
    </source>
</evidence>
<dbReference type="GO" id="GO:0098003">
    <property type="term" value="P:viral tail assembly"/>
    <property type="evidence" value="ECO:0007669"/>
    <property type="project" value="UniProtKB-KW"/>
</dbReference>
<feature type="transmembrane region" description="Helical" evidence="3">
    <location>
        <begin position="461"/>
        <end position="486"/>
    </location>
</feature>
<feature type="transmembrane region" description="Helical" evidence="3">
    <location>
        <begin position="574"/>
        <end position="593"/>
    </location>
</feature>
<feature type="transmembrane region" description="Helical" evidence="3">
    <location>
        <begin position="814"/>
        <end position="834"/>
    </location>
</feature>
<evidence type="ECO:0000313" key="6">
    <source>
        <dbReference type="Proteomes" id="UP000595472"/>
    </source>
</evidence>
<keyword evidence="3" id="KW-0812">Transmembrane</keyword>
<keyword evidence="3" id="KW-1133">Transmembrane helix</keyword>
<dbReference type="InterPro" id="IPR010090">
    <property type="entry name" value="Phage_tape_meas"/>
</dbReference>
<dbReference type="NCBIfam" id="TIGR01760">
    <property type="entry name" value="tape_meas_TP901"/>
    <property type="match status" value="2"/>
</dbReference>
<dbReference type="PANTHER" id="PTHR37813">
    <property type="entry name" value="FELS-2 PROPHAGE PROTEIN"/>
    <property type="match status" value="1"/>
</dbReference>
<dbReference type="Pfam" id="PF10145">
    <property type="entry name" value="PhageMin_Tail"/>
    <property type="match status" value="1"/>
</dbReference>
<dbReference type="GeneID" id="77923948"/>
<feature type="transmembrane region" description="Helical" evidence="3">
    <location>
        <begin position="966"/>
        <end position="986"/>
    </location>
</feature>
<dbReference type="PANTHER" id="PTHR37813:SF1">
    <property type="entry name" value="FELS-2 PROPHAGE PROTEIN"/>
    <property type="match status" value="1"/>
</dbReference>